<evidence type="ECO:0000313" key="1">
    <source>
        <dbReference type="EMBL" id="GAG47608.1"/>
    </source>
</evidence>
<reference evidence="1" key="1">
    <citation type="journal article" date="2014" name="Front. Microbiol.">
        <title>High frequency of phylogenetically diverse reductive dehalogenase-homologous genes in deep subseafloor sedimentary metagenomes.</title>
        <authorList>
            <person name="Kawai M."/>
            <person name="Futagami T."/>
            <person name="Toyoda A."/>
            <person name="Takaki Y."/>
            <person name="Nishi S."/>
            <person name="Hori S."/>
            <person name="Arai W."/>
            <person name="Tsubouchi T."/>
            <person name="Morono Y."/>
            <person name="Uchiyama I."/>
            <person name="Ito T."/>
            <person name="Fujiyama A."/>
            <person name="Inagaki F."/>
            <person name="Takami H."/>
        </authorList>
    </citation>
    <scope>NUCLEOTIDE SEQUENCE</scope>
    <source>
        <strain evidence="1">Expedition CK06-06</strain>
    </source>
</reference>
<dbReference type="AlphaFoldDB" id="X0YG55"/>
<sequence length="32" mass="4008">MILEHKNLEFAMVNKIIKINKELRNRIFWMFS</sequence>
<organism evidence="1">
    <name type="scientific">marine sediment metagenome</name>
    <dbReference type="NCBI Taxonomy" id="412755"/>
    <lineage>
        <taxon>unclassified sequences</taxon>
        <taxon>metagenomes</taxon>
        <taxon>ecological metagenomes</taxon>
    </lineage>
</organism>
<gene>
    <name evidence="1" type="ORF">S01H1_86314</name>
</gene>
<proteinExistence type="predicted"/>
<name>X0YG55_9ZZZZ</name>
<protein>
    <submittedName>
        <fullName evidence="1">Uncharacterized protein</fullName>
    </submittedName>
</protein>
<feature type="non-terminal residue" evidence="1">
    <location>
        <position position="32"/>
    </location>
</feature>
<dbReference type="EMBL" id="BARS01059722">
    <property type="protein sequence ID" value="GAG47608.1"/>
    <property type="molecule type" value="Genomic_DNA"/>
</dbReference>
<accession>X0YG55</accession>
<comment type="caution">
    <text evidence="1">The sequence shown here is derived from an EMBL/GenBank/DDBJ whole genome shotgun (WGS) entry which is preliminary data.</text>
</comment>